<dbReference type="PANTHER" id="PTHR46417">
    <property type="entry name" value="TRNA (GUANINE-N(1)-)-METHYLTRANSFERASE"/>
    <property type="match status" value="1"/>
</dbReference>
<dbReference type="InterPro" id="IPR029026">
    <property type="entry name" value="tRNA_m1G_MTases_N"/>
</dbReference>
<reference evidence="19 20" key="1">
    <citation type="submission" date="2017-04" db="EMBL/GenBank/DDBJ databases">
        <authorList>
            <person name="Afonso C.L."/>
            <person name="Miller P.J."/>
            <person name="Scott M.A."/>
            <person name="Spackman E."/>
            <person name="Goraichik I."/>
            <person name="Dimitrov K.M."/>
            <person name="Suarez D.L."/>
            <person name="Swayne D.E."/>
        </authorList>
    </citation>
    <scope>NUCLEOTIDE SEQUENCE [LARGE SCALE GENOMIC DNA]</scope>
    <source>
        <strain evidence="19 20">VK13</strain>
    </source>
</reference>
<dbReference type="GO" id="GO:0002939">
    <property type="term" value="P:tRNA N1-guanine methylation"/>
    <property type="evidence" value="ECO:0007669"/>
    <property type="project" value="TreeGrafter"/>
</dbReference>
<dbReference type="NCBIfam" id="TIGR00088">
    <property type="entry name" value="trmD"/>
    <property type="match status" value="1"/>
</dbReference>
<feature type="binding site" evidence="15 16">
    <location>
        <position position="118"/>
    </location>
    <ligand>
        <name>S-adenosyl-L-methionine</name>
        <dbReference type="ChEBI" id="CHEBI:59789"/>
    </ligand>
</feature>
<dbReference type="NCBIfam" id="NF000648">
    <property type="entry name" value="PRK00026.1"/>
    <property type="match status" value="1"/>
</dbReference>
<evidence type="ECO:0000256" key="8">
    <source>
        <dbReference type="ARBA" id="ARBA00022603"/>
    </source>
</evidence>
<dbReference type="FunFam" id="1.10.1270.20:FF:000001">
    <property type="entry name" value="tRNA (guanine-N(1)-)-methyltransferase"/>
    <property type="match status" value="1"/>
</dbReference>
<dbReference type="EMBL" id="FWXJ01000002">
    <property type="protein sequence ID" value="SMC33538.1"/>
    <property type="molecule type" value="Genomic_DNA"/>
</dbReference>
<dbReference type="GO" id="GO:0005829">
    <property type="term" value="C:cytosol"/>
    <property type="evidence" value="ECO:0007669"/>
    <property type="project" value="TreeGrafter"/>
</dbReference>
<dbReference type="CDD" id="cd18080">
    <property type="entry name" value="TrmD-like"/>
    <property type="match status" value="1"/>
</dbReference>
<dbReference type="PIRSF" id="PIRSF000386">
    <property type="entry name" value="tRNA_mtase"/>
    <property type="match status" value="1"/>
</dbReference>
<evidence type="ECO:0000256" key="12">
    <source>
        <dbReference type="ARBA" id="ARBA00029736"/>
    </source>
</evidence>
<dbReference type="PANTHER" id="PTHR46417:SF1">
    <property type="entry name" value="TRNA (GUANINE-N(1)-)-METHYLTRANSFERASE"/>
    <property type="match status" value="1"/>
</dbReference>
<evidence type="ECO:0000256" key="1">
    <source>
        <dbReference type="ARBA" id="ARBA00002634"/>
    </source>
</evidence>
<dbReference type="OrthoDB" id="9807416at2"/>
<comment type="subunit">
    <text evidence="4 15 17">Homodimer.</text>
</comment>
<evidence type="ECO:0000256" key="7">
    <source>
        <dbReference type="ARBA" id="ARBA00022490"/>
    </source>
</evidence>
<comment type="function">
    <text evidence="1 15 17">Specifically methylates guanosine-37 in various tRNAs.</text>
</comment>
<feature type="domain" description="tRNA methyltransferase TRMD/TRM10-type" evidence="18">
    <location>
        <begin position="1"/>
        <end position="229"/>
    </location>
</feature>
<dbReference type="RefSeq" id="WP_084282572.1">
    <property type="nucleotide sequence ID" value="NZ_FWXJ01000002.1"/>
</dbReference>
<gene>
    <name evidence="15" type="primary">trmD</name>
    <name evidence="19" type="ORF">SAMN06296008_102219</name>
</gene>
<comment type="subcellular location">
    <subcellularLocation>
        <location evidence="2 15 17">Cytoplasm</location>
    </subcellularLocation>
</comment>
<protein>
    <recommendedName>
        <fullName evidence="6 15">tRNA (guanine-N(1)-)-methyltransferase</fullName>
        <ecNumber evidence="5 15">2.1.1.228</ecNumber>
    </recommendedName>
    <alternativeName>
        <fullName evidence="12 15">M1G-methyltransferase</fullName>
    </alternativeName>
    <alternativeName>
        <fullName evidence="13 15">tRNA [GM37] methyltransferase</fullName>
    </alternativeName>
</protein>
<evidence type="ECO:0000313" key="19">
    <source>
        <dbReference type="EMBL" id="SMC33538.1"/>
    </source>
</evidence>
<dbReference type="Gene3D" id="1.10.1270.20">
    <property type="entry name" value="tRNA(m1g37)methyltransferase, domain 2"/>
    <property type="match status" value="1"/>
</dbReference>
<evidence type="ECO:0000256" key="14">
    <source>
        <dbReference type="ARBA" id="ARBA00047783"/>
    </source>
</evidence>
<evidence type="ECO:0000256" key="17">
    <source>
        <dbReference type="RuleBase" id="RU003464"/>
    </source>
</evidence>
<proteinExistence type="inferred from homology"/>
<evidence type="ECO:0000256" key="13">
    <source>
        <dbReference type="ARBA" id="ARBA00033392"/>
    </source>
</evidence>
<evidence type="ECO:0000256" key="6">
    <source>
        <dbReference type="ARBA" id="ARBA00014679"/>
    </source>
</evidence>
<dbReference type="Gene3D" id="3.40.1280.10">
    <property type="match status" value="1"/>
</dbReference>
<keyword evidence="20" id="KW-1185">Reference proteome</keyword>
<keyword evidence="7 15" id="KW-0963">Cytoplasm</keyword>
<evidence type="ECO:0000256" key="11">
    <source>
        <dbReference type="ARBA" id="ARBA00022694"/>
    </source>
</evidence>
<dbReference type="InterPro" id="IPR029028">
    <property type="entry name" value="Alpha/beta_knot_MTases"/>
</dbReference>
<organism evidence="19 20">
    <name type="scientific">Polynucleobacter kasalickyi</name>
    <dbReference type="NCBI Taxonomy" id="1938817"/>
    <lineage>
        <taxon>Bacteria</taxon>
        <taxon>Pseudomonadati</taxon>
        <taxon>Pseudomonadota</taxon>
        <taxon>Betaproteobacteria</taxon>
        <taxon>Burkholderiales</taxon>
        <taxon>Burkholderiaceae</taxon>
        <taxon>Polynucleobacter</taxon>
    </lineage>
</organism>
<dbReference type="InterPro" id="IPR023148">
    <property type="entry name" value="tRNA_m1G_MeTrfase_C_sf"/>
</dbReference>
<evidence type="ECO:0000256" key="10">
    <source>
        <dbReference type="ARBA" id="ARBA00022691"/>
    </source>
</evidence>
<keyword evidence="8 15" id="KW-0489">Methyltransferase</keyword>
<evidence type="ECO:0000259" key="18">
    <source>
        <dbReference type="Pfam" id="PF01746"/>
    </source>
</evidence>
<evidence type="ECO:0000256" key="3">
    <source>
        <dbReference type="ARBA" id="ARBA00007630"/>
    </source>
</evidence>
<accession>A0A1W1YCP7</accession>
<dbReference type="HAMAP" id="MF_00605">
    <property type="entry name" value="TrmD"/>
    <property type="match status" value="1"/>
</dbReference>
<comment type="similarity">
    <text evidence="3 15 17">Belongs to the RNA methyltransferase TrmD family.</text>
</comment>
<keyword evidence="10 15" id="KW-0949">S-adenosyl-L-methionine</keyword>
<comment type="catalytic activity">
    <reaction evidence="14 15 17">
        <text>guanosine(37) in tRNA + S-adenosyl-L-methionine = N(1)-methylguanosine(37) in tRNA + S-adenosyl-L-homocysteine + H(+)</text>
        <dbReference type="Rhea" id="RHEA:36899"/>
        <dbReference type="Rhea" id="RHEA-COMP:10145"/>
        <dbReference type="Rhea" id="RHEA-COMP:10147"/>
        <dbReference type="ChEBI" id="CHEBI:15378"/>
        <dbReference type="ChEBI" id="CHEBI:57856"/>
        <dbReference type="ChEBI" id="CHEBI:59789"/>
        <dbReference type="ChEBI" id="CHEBI:73542"/>
        <dbReference type="ChEBI" id="CHEBI:74269"/>
        <dbReference type="EC" id="2.1.1.228"/>
    </reaction>
</comment>
<dbReference type="GO" id="GO:0052906">
    <property type="term" value="F:tRNA (guanine(37)-N1)-methyltransferase activity"/>
    <property type="evidence" value="ECO:0007669"/>
    <property type="project" value="UniProtKB-UniRule"/>
</dbReference>
<sequence>MRFDVITIFPEMFEAITQYGVTSRAFSKDICRLNTWNPRDFTTDPRKTVDDRAYGGGPGMVMMAAPLEDTLQAIHSDISKQFTVKKGPTVLMSPQGRVFNQELSRELCQLEQITLVCGRYEAVDQRFIDQHVDFELSIGDYVVSGGELPALVVMDSLIRLLPNALGDANSAQQDSFSEGLLDCPHYTRPENYKNILVPGVLLGGHHGRIEDWRRSEALIATQKRRPDLIVAARNKGLLSKKDEKVLQEFLQTQSSQLGK</sequence>
<keyword evidence="9 15" id="KW-0808">Transferase</keyword>
<dbReference type="AlphaFoldDB" id="A0A1W1YCP7"/>
<dbReference type="InterPro" id="IPR002649">
    <property type="entry name" value="tRNA_m1G_MeTrfase_TrmD"/>
</dbReference>
<keyword evidence="11 15" id="KW-0819">tRNA processing</keyword>
<dbReference type="InterPro" id="IPR016009">
    <property type="entry name" value="tRNA_MeTrfase_TRMD/TRM10"/>
</dbReference>
<dbReference type="Pfam" id="PF01746">
    <property type="entry name" value="tRNA_m1G_MT"/>
    <property type="match status" value="1"/>
</dbReference>
<evidence type="ECO:0000313" key="20">
    <source>
        <dbReference type="Proteomes" id="UP000192708"/>
    </source>
</evidence>
<evidence type="ECO:0000256" key="2">
    <source>
        <dbReference type="ARBA" id="ARBA00004496"/>
    </source>
</evidence>
<dbReference type="STRING" id="1938817.SAMN06296008_102219"/>
<evidence type="ECO:0000256" key="4">
    <source>
        <dbReference type="ARBA" id="ARBA00011738"/>
    </source>
</evidence>
<evidence type="ECO:0000256" key="15">
    <source>
        <dbReference type="HAMAP-Rule" id="MF_00605"/>
    </source>
</evidence>
<dbReference type="FunFam" id="3.40.1280.10:FF:000001">
    <property type="entry name" value="tRNA (guanine-N(1)-)-methyltransferase"/>
    <property type="match status" value="1"/>
</dbReference>
<dbReference type="EC" id="2.1.1.228" evidence="5 15"/>
<evidence type="ECO:0000256" key="9">
    <source>
        <dbReference type="ARBA" id="ARBA00022679"/>
    </source>
</evidence>
<feature type="binding site" evidence="15 16">
    <location>
        <begin position="138"/>
        <end position="143"/>
    </location>
    <ligand>
        <name>S-adenosyl-L-methionine</name>
        <dbReference type="ChEBI" id="CHEBI:59789"/>
    </ligand>
</feature>
<name>A0A1W1YCP7_9BURK</name>
<dbReference type="Proteomes" id="UP000192708">
    <property type="component" value="Unassembled WGS sequence"/>
</dbReference>
<evidence type="ECO:0000256" key="5">
    <source>
        <dbReference type="ARBA" id="ARBA00012807"/>
    </source>
</evidence>
<dbReference type="SUPFAM" id="SSF75217">
    <property type="entry name" value="alpha/beta knot"/>
    <property type="match status" value="1"/>
</dbReference>
<evidence type="ECO:0000256" key="16">
    <source>
        <dbReference type="PIRSR" id="PIRSR000386-1"/>
    </source>
</evidence>